<dbReference type="EMBL" id="JAYGIL010000029">
    <property type="protein sequence ID" value="MEA5405052.1"/>
    <property type="molecule type" value="Genomic_DNA"/>
</dbReference>
<dbReference type="Pfam" id="PF00578">
    <property type="entry name" value="AhpC-TSA"/>
    <property type="match status" value="1"/>
</dbReference>
<dbReference type="InterPro" id="IPR013766">
    <property type="entry name" value="Thioredoxin_domain"/>
</dbReference>
<dbReference type="PANTHER" id="PTHR42852">
    <property type="entry name" value="THIOL:DISULFIDE INTERCHANGE PROTEIN DSBE"/>
    <property type="match status" value="1"/>
</dbReference>
<proteinExistence type="predicted"/>
<dbReference type="CDD" id="cd02966">
    <property type="entry name" value="TlpA_like_family"/>
    <property type="match status" value="1"/>
</dbReference>
<keyword evidence="1" id="KW-0472">Membrane</keyword>
<feature type="domain" description="Thioredoxin" evidence="2">
    <location>
        <begin position="21"/>
        <end position="170"/>
    </location>
</feature>
<keyword evidence="4" id="KW-1185">Reference proteome</keyword>
<protein>
    <submittedName>
        <fullName evidence="3">TlpA family protein disulfide reductase</fullName>
    </submittedName>
</protein>
<keyword evidence="1" id="KW-1133">Transmembrane helix</keyword>
<accession>A0ABU5S996</accession>
<organism evidence="3 4">
    <name type="scientific">Arcicella gelida</name>
    <dbReference type="NCBI Taxonomy" id="2984195"/>
    <lineage>
        <taxon>Bacteria</taxon>
        <taxon>Pseudomonadati</taxon>
        <taxon>Bacteroidota</taxon>
        <taxon>Cytophagia</taxon>
        <taxon>Cytophagales</taxon>
        <taxon>Flectobacillaceae</taxon>
        <taxon>Arcicella</taxon>
    </lineage>
</organism>
<name>A0ABU5S996_9BACT</name>
<dbReference type="InterPro" id="IPR050553">
    <property type="entry name" value="Thioredoxin_ResA/DsbE_sf"/>
</dbReference>
<dbReference type="RefSeq" id="WP_323698472.1">
    <property type="nucleotide sequence ID" value="NZ_JAYGIL010000029.1"/>
</dbReference>
<gene>
    <name evidence="3" type="ORF">VB776_19110</name>
</gene>
<reference evidence="3 4" key="1">
    <citation type="submission" date="2023-12" db="EMBL/GenBank/DDBJ databases">
        <title>Novel species of the genus Arcicella isolated from rivers.</title>
        <authorList>
            <person name="Lu H."/>
        </authorList>
    </citation>
    <scope>NUCLEOTIDE SEQUENCE [LARGE SCALE GENOMIC DNA]</scope>
    <source>
        <strain evidence="3 4">DC2W</strain>
    </source>
</reference>
<dbReference type="PROSITE" id="PS51352">
    <property type="entry name" value="THIOREDOXIN_2"/>
    <property type="match status" value="1"/>
</dbReference>
<dbReference type="PANTHER" id="PTHR42852:SF17">
    <property type="entry name" value="THIOREDOXIN-LIKE PROTEIN HI_1115"/>
    <property type="match status" value="1"/>
</dbReference>
<feature type="transmembrane region" description="Helical" evidence="1">
    <location>
        <begin position="6"/>
        <end position="26"/>
    </location>
</feature>
<comment type="caution">
    <text evidence="3">The sequence shown here is derived from an EMBL/GenBank/DDBJ whole genome shotgun (WGS) entry which is preliminary data.</text>
</comment>
<evidence type="ECO:0000313" key="3">
    <source>
        <dbReference type="EMBL" id="MEA5405052.1"/>
    </source>
</evidence>
<evidence type="ECO:0000259" key="2">
    <source>
        <dbReference type="PROSITE" id="PS51352"/>
    </source>
</evidence>
<evidence type="ECO:0000256" key="1">
    <source>
        <dbReference type="SAM" id="Phobius"/>
    </source>
</evidence>
<dbReference type="Gene3D" id="3.40.30.10">
    <property type="entry name" value="Glutaredoxin"/>
    <property type="match status" value="1"/>
</dbReference>
<dbReference type="Proteomes" id="UP001303899">
    <property type="component" value="Unassembled WGS sequence"/>
</dbReference>
<dbReference type="InterPro" id="IPR036249">
    <property type="entry name" value="Thioredoxin-like_sf"/>
</dbReference>
<keyword evidence="1" id="KW-0812">Transmembrane</keyword>
<dbReference type="InterPro" id="IPR000866">
    <property type="entry name" value="AhpC/TSA"/>
</dbReference>
<dbReference type="SUPFAM" id="SSF52833">
    <property type="entry name" value="Thioredoxin-like"/>
    <property type="match status" value="1"/>
</dbReference>
<evidence type="ECO:0000313" key="4">
    <source>
        <dbReference type="Proteomes" id="UP001303899"/>
    </source>
</evidence>
<sequence length="175" mass="20420">MRSRNLVIRIGIIFVCLIYGTCFGAYSQNKKVEIVKFEHLQKVLNQVSDTTVVLHFWATWCRPCMEELPFFEELNTTYNPQKIKFILVSMDFVKDAETSLKNVLERNKIKSKVVLLDEPDYNSWIDLIDKEWSGTIPATLVLNSNLRKRKFYEGKVNVSTFSDELKKMCPVTIQN</sequence>